<keyword evidence="5" id="KW-0548">Nucleotidyltransferase</keyword>
<dbReference type="FunCoup" id="A0A0G4F811">
    <property type="interactions" value="195"/>
</dbReference>
<evidence type="ECO:0000259" key="13">
    <source>
        <dbReference type="Pfam" id="PF01467"/>
    </source>
</evidence>
<keyword evidence="6" id="KW-0443">Lipid metabolism</keyword>
<dbReference type="NCBIfam" id="TIGR00125">
    <property type="entry name" value="cyt_tran_rel"/>
    <property type="match status" value="2"/>
</dbReference>
<gene>
    <name evidence="14" type="ORF">Vbra_14738</name>
</gene>
<evidence type="ECO:0000256" key="11">
    <source>
        <dbReference type="ARBA" id="ARBA00031473"/>
    </source>
</evidence>
<dbReference type="UniPathway" id="UPA00558">
    <property type="reaction ID" value="UER00742"/>
</dbReference>
<evidence type="ECO:0000256" key="9">
    <source>
        <dbReference type="ARBA" id="ARBA00024191"/>
    </source>
</evidence>
<evidence type="ECO:0000256" key="6">
    <source>
        <dbReference type="ARBA" id="ARBA00023098"/>
    </source>
</evidence>
<dbReference type="InterPro" id="IPR041723">
    <property type="entry name" value="CCT"/>
</dbReference>
<dbReference type="EC" id="2.7.7.14" evidence="10"/>
<dbReference type="Proteomes" id="UP000041254">
    <property type="component" value="Unassembled WGS sequence"/>
</dbReference>
<dbReference type="CDD" id="cd02174">
    <property type="entry name" value="CCT"/>
    <property type="match status" value="1"/>
</dbReference>
<dbReference type="PANTHER" id="PTHR45780:SF2">
    <property type="entry name" value="ETHANOLAMINE-PHOSPHATE CYTIDYLYLTRANSFERASE"/>
    <property type="match status" value="1"/>
</dbReference>
<dbReference type="InParanoid" id="A0A0G4F811"/>
<feature type="region of interest" description="Disordered" evidence="12">
    <location>
        <begin position="445"/>
        <end position="465"/>
    </location>
</feature>
<dbReference type="GO" id="GO:0005737">
    <property type="term" value="C:cytoplasm"/>
    <property type="evidence" value="ECO:0007669"/>
    <property type="project" value="TreeGrafter"/>
</dbReference>
<reference evidence="14 15" key="1">
    <citation type="submission" date="2014-11" db="EMBL/GenBank/DDBJ databases">
        <authorList>
            <person name="Zhu J."/>
            <person name="Qi W."/>
            <person name="Song R."/>
        </authorList>
    </citation>
    <scope>NUCLEOTIDE SEQUENCE [LARGE SCALE GENOMIC DNA]</scope>
</reference>
<evidence type="ECO:0000256" key="8">
    <source>
        <dbReference type="ARBA" id="ARBA00023264"/>
    </source>
</evidence>
<dbReference type="SUPFAM" id="SSF52374">
    <property type="entry name" value="Nucleotidylyl transferase"/>
    <property type="match status" value="2"/>
</dbReference>
<dbReference type="InterPro" id="IPR044608">
    <property type="entry name" value="Ect1/PCYT2"/>
</dbReference>
<evidence type="ECO:0000256" key="5">
    <source>
        <dbReference type="ARBA" id="ARBA00022695"/>
    </source>
</evidence>
<evidence type="ECO:0000256" key="1">
    <source>
        <dbReference type="ARBA" id="ARBA00005189"/>
    </source>
</evidence>
<dbReference type="EMBL" id="CDMY01000387">
    <property type="protein sequence ID" value="CEM08824.1"/>
    <property type="molecule type" value="Genomic_DNA"/>
</dbReference>
<feature type="domain" description="Cytidyltransferase-like" evidence="13">
    <location>
        <begin position="283"/>
        <end position="374"/>
    </location>
</feature>
<dbReference type="Pfam" id="PF01467">
    <property type="entry name" value="CTP_transf_like"/>
    <property type="match status" value="2"/>
</dbReference>
<dbReference type="GO" id="GO:0006646">
    <property type="term" value="P:phosphatidylethanolamine biosynthetic process"/>
    <property type="evidence" value="ECO:0007669"/>
    <property type="project" value="UniProtKB-UniPathway"/>
</dbReference>
<comment type="similarity">
    <text evidence="2">Belongs to the cytidylyltransferase family.</text>
</comment>
<evidence type="ECO:0000256" key="10">
    <source>
        <dbReference type="ARBA" id="ARBA00024221"/>
    </source>
</evidence>
<evidence type="ECO:0000256" key="7">
    <source>
        <dbReference type="ARBA" id="ARBA00023209"/>
    </source>
</evidence>
<comment type="pathway">
    <text evidence="1">Lipid metabolism.</text>
</comment>
<evidence type="ECO:0000256" key="2">
    <source>
        <dbReference type="ARBA" id="ARBA00010101"/>
    </source>
</evidence>
<dbReference type="InterPro" id="IPR004821">
    <property type="entry name" value="Cyt_trans-like"/>
</dbReference>
<proteinExistence type="inferred from homology"/>
<dbReference type="PhylomeDB" id="A0A0G4F811"/>
<dbReference type="AlphaFoldDB" id="A0A0G4F811"/>
<dbReference type="VEuPathDB" id="CryptoDB:Vbra_14738"/>
<dbReference type="OrthoDB" id="40021at2759"/>
<dbReference type="InterPro" id="IPR014729">
    <property type="entry name" value="Rossmann-like_a/b/a_fold"/>
</dbReference>
<evidence type="ECO:0000256" key="12">
    <source>
        <dbReference type="SAM" id="MobiDB-lite"/>
    </source>
</evidence>
<sequence length="465" mass="51264">MQESASTAIDMYRLIALVNRVREDDALAAELDAVWKRPDLQQMIDERTRVVVDADLQALQHTVNALNVASGGGPQPYASVPSTRKAISIYADGIFDLMHSGHFNAIRQARAMGDRLVVGVVSDEEALQTKGIRPIYTEQERGELVSGCKWVDDVMVGTPYAVDMAFLEKTGCDYVAHGDDFAPCADGSDCYAEPRAAGRLKIFKRTEGISTTRLVSRLLMAAENMKEESPTLEPPTSPTTSTHYVDWSLNSDRASKQSLMSTRRLMQFINQGRKPQPGDTIVYVDGSFDIFHVGHLRFLQQAKATHGTFLLVGLYDDSTVAAVKGVGFPVMNLLERTLNVLAMKVVDEVLIGAPRKVSEYLIRTYDIHVVVGGSILDELSLGKQPGTDTDDPYAVAKKLGIYRTIDMRCGGEEGDEPILTFRDIIRRIVDNRMALLSSIGQRQKKEDGHYAKTTGPAATHKVQEL</sequence>
<evidence type="ECO:0000256" key="3">
    <source>
        <dbReference type="ARBA" id="ARBA00022516"/>
    </source>
</evidence>
<evidence type="ECO:0000313" key="14">
    <source>
        <dbReference type="EMBL" id="CEM08824.1"/>
    </source>
</evidence>
<keyword evidence="8" id="KW-1208">Phospholipid metabolism</keyword>
<keyword evidence="15" id="KW-1185">Reference proteome</keyword>
<dbReference type="GO" id="GO:0004306">
    <property type="term" value="F:ethanolamine-phosphate cytidylyltransferase activity"/>
    <property type="evidence" value="ECO:0007669"/>
    <property type="project" value="UniProtKB-EC"/>
</dbReference>
<comment type="pathway">
    <text evidence="9">Phospholipid metabolism; phosphatidylethanolamine biosynthesis; phosphatidylethanolamine from ethanolamine: step 2/3.</text>
</comment>
<accession>A0A0G4F811</accession>
<evidence type="ECO:0000256" key="4">
    <source>
        <dbReference type="ARBA" id="ARBA00022679"/>
    </source>
</evidence>
<keyword evidence="3" id="KW-0444">Lipid biosynthesis</keyword>
<dbReference type="PANTHER" id="PTHR45780">
    <property type="entry name" value="ETHANOLAMINE-PHOSPHATE CYTIDYLYLTRANSFERASE"/>
    <property type="match status" value="1"/>
</dbReference>
<name>A0A0G4F811_VITBC</name>
<protein>
    <recommendedName>
        <fullName evidence="10">ethanolamine-phosphate cytidylyltransferase</fullName>
        <ecNumber evidence="10">2.7.7.14</ecNumber>
    </recommendedName>
    <alternativeName>
        <fullName evidence="11">CTP:phosphoethanolamine cytidylyltransferase</fullName>
    </alternativeName>
</protein>
<dbReference type="STRING" id="1169540.A0A0G4F811"/>
<feature type="domain" description="Cytidyltransferase-like" evidence="13">
    <location>
        <begin position="90"/>
        <end position="215"/>
    </location>
</feature>
<dbReference type="Gene3D" id="3.40.50.620">
    <property type="entry name" value="HUPs"/>
    <property type="match status" value="2"/>
</dbReference>
<evidence type="ECO:0000313" key="15">
    <source>
        <dbReference type="Proteomes" id="UP000041254"/>
    </source>
</evidence>
<dbReference type="OMA" id="FESNNWV"/>
<keyword evidence="4" id="KW-0808">Transferase</keyword>
<keyword evidence="7" id="KW-0594">Phospholipid biosynthesis</keyword>
<organism evidence="14 15">
    <name type="scientific">Vitrella brassicaformis (strain CCMP3155)</name>
    <dbReference type="NCBI Taxonomy" id="1169540"/>
    <lineage>
        <taxon>Eukaryota</taxon>
        <taxon>Sar</taxon>
        <taxon>Alveolata</taxon>
        <taxon>Colpodellida</taxon>
        <taxon>Vitrellaceae</taxon>
        <taxon>Vitrella</taxon>
    </lineage>
</organism>